<dbReference type="CDD" id="cd22191">
    <property type="entry name" value="DPBB_RlpA_EXP_N-like"/>
    <property type="match status" value="1"/>
</dbReference>
<dbReference type="Proteomes" id="UP000521872">
    <property type="component" value="Unassembled WGS sequence"/>
</dbReference>
<dbReference type="Gene3D" id="3.40.50.720">
    <property type="entry name" value="NAD(P)-binding Rossmann-like Domain"/>
    <property type="match status" value="1"/>
</dbReference>
<feature type="chain" id="PRO_5033992985" description="RlpA-like protein double-psi beta-barrel domain-containing protein" evidence="3">
    <location>
        <begin position="18"/>
        <end position="551"/>
    </location>
</feature>
<proteinExistence type="predicted"/>
<feature type="compositionally biased region" description="Polar residues" evidence="2">
    <location>
        <begin position="105"/>
        <end position="115"/>
    </location>
</feature>
<dbReference type="InterPro" id="IPR036291">
    <property type="entry name" value="NAD(P)-bd_dom_sf"/>
</dbReference>
<evidence type="ECO:0000256" key="2">
    <source>
        <dbReference type="SAM" id="MobiDB-lite"/>
    </source>
</evidence>
<keyword evidence="6" id="KW-1185">Reference proteome</keyword>
<dbReference type="EMBL" id="JAACJL010000044">
    <property type="protein sequence ID" value="KAF4615442.1"/>
    <property type="molecule type" value="Genomic_DNA"/>
</dbReference>
<protein>
    <recommendedName>
        <fullName evidence="4">RlpA-like protein double-psi beta-barrel domain-containing protein</fullName>
    </recommendedName>
</protein>
<dbReference type="SUPFAM" id="SSF51735">
    <property type="entry name" value="NAD(P)-binding Rossmann-fold domains"/>
    <property type="match status" value="1"/>
</dbReference>
<evidence type="ECO:0000256" key="1">
    <source>
        <dbReference type="ARBA" id="ARBA00022729"/>
    </source>
</evidence>
<feature type="signal peptide" evidence="3">
    <location>
        <begin position="1"/>
        <end position="17"/>
    </location>
</feature>
<accession>A0A8H4QS85</accession>
<sequence length="551" mass="58422">MFALATLALSFAVSVSSFAVPRATPPAEWNTAVLENYDAYHNRYMALACNTKHNTAFFDQCCHPLLASQSLASRPAQCTPGASSDDDDDDNLPFCDELDGDEDTSSSAVVHPSTSKAPVVVATHSTVAAHTTPAATHVATSAKAAATPATNSASSSSLNTGGFATFFFQNGVAGACGTVHKDTDMIAAIDGDRYGNLGARSSLCGKQVKLTNTKNNKSVVVTIADACPTCVNSNSIDLSQGAFQKIATLDEGMVPSKTALIWQSVPDSEGAYTSVDVQGVDWKQGDAHQPQTFAHLFPEVDGVVHTLGTLMEDNSYKRAVREGNLPALVGSLWKRAIGDSGNPLEKGQRSDSNGRPTSYEAMNRDSALRVCEAFLSSPVGVSTENQPRPFVFISAEDIFRPVIPARYIETKRAAERGIEEMMAGKVDYRGVYMRPSLVYHAHTRPLTTPPAVLLDLSAAIHSKVPPSFPTPSSVLRSLGALSKPSSTTTTGSPLESIANALTIPPIHVDHVADAVCVALDSRNDVRGVVGVQRMRELIGWSTNGQTNLQSA</sequence>
<reference evidence="5 6" key="1">
    <citation type="submission" date="2019-12" db="EMBL/GenBank/DDBJ databases">
        <authorList>
            <person name="Floudas D."/>
            <person name="Bentzer J."/>
            <person name="Ahren D."/>
            <person name="Johansson T."/>
            <person name="Persson P."/>
            <person name="Tunlid A."/>
        </authorList>
    </citation>
    <scope>NUCLEOTIDE SEQUENCE [LARGE SCALE GENOMIC DNA]</scope>
    <source>
        <strain evidence="5 6">CBS 102.39</strain>
    </source>
</reference>
<dbReference type="Pfam" id="PF03330">
    <property type="entry name" value="DPBB_1"/>
    <property type="match status" value="1"/>
</dbReference>
<evidence type="ECO:0000313" key="5">
    <source>
        <dbReference type="EMBL" id="KAF4615442.1"/>
    </source>
</evidence>
<feature type="compositionally biased region" description="Acidic residues" evidence="2">
    <location>
        <begin position="84"/>
        <end position="104"/>
    </location>
</feature>
<dbReference type="SUPFAM" id="SSF50685">
    <property type="entry name" value="Barwin-like endoglucanases"/>
    <property type="match status" value="1"/>
</dbReference>
<evidence type="ECO:0000313" key="6">
    <source>
        <dbReference type="Proteomes" id="UP000521872"/>
    </source>
</evidence>
<feature type="domain" description="RlpA-like protein double-psi beta-barrel" evidence="4">
    <location>
        <begin position="162"/>
        <end position="255"/>
    </location>
</feature>
<dbReference type="InterPro" id="IPR051477">
    <property type="entry name" value="Expansin_CellWall"/>
</dbReference>
<dbReference type="PANTHER" id="PTHR31836">
    <property type="match status" value="1"/>
</dbReference>
<organism evidence="5 6">
    <name type="scientific">Agrocybe pediades</name>
    <dbReference type="NCBI Taxonomy" id="84607"/>
    <lineage>
        <taxon>Eukaryota</taxon>
        <taxon>Fungi</taxon>
        <taxon>Dikarya</taxon>
        <taxon>Basidiomycota</taxon>
        <taxon>Agaricomycotina</taxon>
        <taxon>Agaricomycetes</taxon>
        <taxon>Agaricomycetidae</taxon>
        <taxon>Agaricales</taxon>
        <taxon>Agaricineae</taxon>
        <taxon>Strophariaceae</taxon>
        <taxon>Agrocybe</taxon>
    </lineage>
</organism>
<dbReference type="PANTHER" id="PTHR31836:SF24">
    <property type="entry name" value="RLPA-LIKE PROTEIN DOUBLE-PSI BETA-BARREL DOMAIN-CONTAINING PROTEIN"/>
    <property type="match status" value="1"/>
</dbReference>
<comment type="caution">
    <text evidence="5">The sequence shown here is derived from an EMBL/GenBank/DDBJ whole genome shotgun (WGS) entry which is preliminary data.</text>
</comment>
<dbReference type="InterPro" id="IPR009009">
    <property type="entry name" value="RlpA-like_DPBB"/>
</dbReference>
<dbReference type="Gene3D" id="2.40.40.10">
    <property type="entry name" value="RlpA-like domain"/>
    <property type="match status" value="1"/>
</dbReference>
<dbReference type="InterPro" id="IPR036908">
    <property type="entry name" value="RlpA-like_sf"/>
</dbReference>
<dbReference type="AlphaFoldDB" id="A0A8H4QS85"/>
<feature type="region of interest" description="Disordered" evidence="2">
    <location>
        <begin position="76"/>
        <end position="115"/>
    </location>
</feature>
<keyword evidence="1 3" id="KW-0732">Signal</keyword>
<feature type="region of interest" description="Disordered" evidence="2">
    <location>
        <begin position="340"/>
        <end position="359"/>
    </location>
</feature>
<evidence type="ECO:0000256" key="3">
    <source>
        <dbReference type="SAM" id="SignalP"/>
    </source>
</evidence>
<gene>
    <name evidence="5" type="ORF">D9613_003098</name>
</gene>
<evidence type="ECO:0000259" key="4">
    <source>
        <dbReference type="Pfam" id="PF03330"/>
    </source>
</evidence>
<name>A0A8H4QS85_9AGAR</name>